<dbReference type="Gene3D" id="3.40.50.300">
    <property type="entry name" value="P-loop containing nucleotide triphosphate hydrolases"/>
    <property type="match status" value="1"/>
</dbReference>
<comment type="caution">
    <text evidence="9">The sequence shown here is derived from an EMBL/GenBank/DDBJ whole genome shotgun (WGS) entry which is preliminary data.</text>
</comment>
<organism evidence="9 10">
    <name type="scientific">Muricoccus vinaceus</name>
    <dbReference type="NCBI Taxonomy" id="424704"/>
    <lineage>
        <taxon>Bacteria</taxon>
        <taxon>Pseudomonadati</taxon>
        <taxon>Pseudomonadota</taxon>
        <taxon>Alphaproteobacteria</taxon>
        <taxon>Acetobacterales</taxon>
        <taxon>Roseomonadaceae</taxon>
        <taxon>Muricoccus</taxon>
    </lineage>
</organism>
<evidence type="ECO:0000256" key="7">
    <source>
        <dbReference type="ARBA" id="ARBA00023136"/>
    </source>
</evidence>
<dbReference type="PANTHER" id="PTHR43297">
    <property type="entry name" value="OLIGOPEPTIDE TRANSPORT ATP-BINDING PROTEIN APPD"/>
    <property type="match status" value="1"/>
</dbReference>
<dbReference type="InterPro" id="IPR003439">
    <property type="entry name" value="ABC_transporter-like_ATP-bd"/>
</dbReference>
<dbReference type="InterPro" id="IPR013563">
    <property type="entry name" value="Oligopep_ABC_C"/>
</dbReference>
<dbReference type="NCBIfam" id="TIGR01727">
    <property type="entry name" value="oligo_HPY"/>
    <property type="match status" value="1"/>
</dbReference>
<dbReference type="Proteomes" id="UP001589789">
    <property type="component" value="Unassembled WGS sequence"/>
</dbReference>
<keyword evidence="4" id="KW-1003">Cell membrane</keyword>
<name>A0ABV6IWB9_9PROT</name>
<dbReference type="InterPro" id="IPR003593">
    <property type="entry name" value="AAA+_ATPase"/>
</dbReference>
<dbReference type="Pfam" id="PF08352">
    <property type="entry name" value="oligo_HPY"/>
    <property type="match status" value="1"/>
</dbReference>
<dbReference type="SUPFAM" id="SSF52540">
    <property type="entry name" value="P-loop containing nucleoside triphosphate hydrolases"/>
    <property type="match status" value="1"/>
</dbReference>
<protein>
    <submittedName>
        <fullName evidence="9">ABC transporter ATP-binding protein</fullName>
    </submittedName>
</protein>
<keyword evidence="7" id="KW-0472">Membrane</keyword>
<comment type="similarity">
    <text evidence="2">Belongs to the ABC transporter superfamily.</text>
</comment>
<accession>A0ABV6IWB9</accession>
<feature type="domain" description="ABC transporter" evidence="8">
    <location>
        <begin position="14"/>
        <end position="262"/>
    </location>
</feature>
<dbReference type="Pfam" id="PF00005">
    <property type="entry name" value="ABC_tran"/>
    <property type="match status" value="1"/>
</dbReference>
<dbReference type="RefSeq" id="WP_377053780.1">
    <property type="nucleotide sequence ID" value="NZ_JBHLVZ010000071.1"/>
</dbReference>
<proteinExistence type="inferred from homology"/>
<dbReference type="InterPro" id="IPR027417">
    <property type="entry name" value="P-loop_NTPase"/>
</dbReference>
<evidence type="ECO:0000256" key="4">
    <source>
        <dbReference type="ARBA" id="ARBA00022475"/>
    </source>
</evidence>
<keyword evidence="3" id="KW-0813">Transport</keyword>
<gene>
    <name evidence="9" type="ORF">ACFFIC_20440</name>
</gene>
<evidence type="ECO:0000256" key="3">
    <source>
        <dbReference type="ARBA" id="ARBA00022448"/>
    </source>
</evidence>
<evidence type="ECO:0000256" key="5">
    <source>
        <dbReference type="ARBA" id="ARBA00022741"/>
    </source>
</evidence>
<dbReference type="EMBL" id="JBHLVZ010000071">
    <property type="protein sequence ID" value="MFC0387893.1"/>
    <property type="molecule type" value="Genomic_DNA"/>
</dbReference>
<evidence type="ECO:0000256" key="1">
    <source>
        <dbReference type="ARBA" id="ARBA00004417"/>
    </source>
</evidence>
<evidence type="ECO:0000313" key="9">
    <source>
        <dbReference type="EMBL" id="MFC0387893.1"/>
    </source>
</evidence>
<dbReference type="InterPro" id="IPR017871">
    <property type="entry name" value="ABC_transporter-like_CS"/>
</dbReference>
<dbReference type="PROSITE" id="PS50893">
    <property type="entry name" value="ABC_TRANSPORTER_2"/>
    <property type="match status" value="1"/>
</dbReference>
<keyword evidence="10" id="KW-1185">Reference proteome</keyword>
<evidence type="ECO:0000256" key="2">
    <source>
        <dbReference type="ARBA" id="ARBA00005417"/>
    </source>
</evidence>
<sequence length="337" mass="36415">MSQHTGAEAPLLDVRNLQTHFRTPDGVNRAVDGLSFHVNAGETVAIVGESGCGKSVTAMSILRLIPEPPGKIAGEIRFQGKDLVKLSEPEMRAIRGNEVSMIFQEPMTSLNPVLTVARQIGETLRLHQGLSKQAAEAKSVEMLKLVGIPAPERRVKEYPHQLSGGMRQRVMIAMALACNPQLLIADEPTTALDVTIQAQILDLMRDLKHRVGAAIVLITHDLGVVAEVAERVIVMYAGRKVEEARVEELFANPKHPYTQGLLGAVPKLGSSLTGEQSRLAEIPGLVPSLKQRIDGCVFAGRCPKVTDLCRAVAPALEPKAPNHVAACHYAEKERLAA</sequence>
<dbReference type="GO" id="GO:0005524">
    <property type="term" value="F:ATP binding"/>
    <property type="evidence" value="ECO:0007669"/>
    <property type="project" value="UniProtKB-KW"/>
</dbReference>
<evidence type="ECO:0000313" key="10">
    <source>
        <dbReference type="Proteomes" id="UP001589789"/>
    </source>
</evidence>
<evidence type="ECO:0000256" key="6">
    <source>
        <dbReference type="ARBA" id="ARBA00022840"/>
    </source>
</evidence>
<dbReference type="InterPro" id="IPR050388">
    <property type="entry name" value="ABC_Ni/Peptide_Import"/>
</dbReference>
<evidence type="ECO:0000259" key="8">
    <source>
        <dbReference type="PROSITE" id="PS50893"/>
    </source>
</evidence>
<dbReference type="SMART" id="SM00382">
    <property type="entry name" value="AAA"/>
    <property type="match status" value="1"/>
</dbReference>
<dbReference type="CDD" id="cd03257">
    <property type="entry name" value="ABC_NikE_OppD_transporters"/>
    <property type="match status" value="1"/>
</dbReference>
<dbReference type="PROSITE" id="PS00211">
    <property type="entry name" value="ABC_TRANSPORTER_1"/>
    <property type="match status" value="1"/>
</dbReference>
<comment type="subcellular location">
    <subcellularLocation>
        <location evidence="1">Cell inner membrane</location>
        <topology evidence="1">Peripheral membrane protein</topology>
    </subcellularLocation>
</comment>
<reference evidence="9 10" key="1">
    <citation type="submission" date="2024-09" db="EMBL/GenBank/DDBJ databases">
        <authorList>
            <person name="Sun Q."/>
            <person name="Mori K."/>
        </authorList>
    </citation>
    <scope>NUCLEOTIDE SEQUENCE [LARGE SCALE GENOMIC DNA]</scope>
    <source>
        <strain evidence="9 10">CCM 7468</strain>
    </source>
</reference>
<keyword evidence="6 9" id="KW-0067">ATP-binding</keyword>
<dbReference type="PANTHER" id="PTHR43297:SF2">
    <property type="entry name" value="DIPEPTIDE TRANSPORT ATP-BINDING PROTEIN DPPD"/>
    <property type="match status" value="1"/>
</dbReference>
<keyword evidence="5" id="KW-0547">Nucleotide-binding</keyword>